<feature type="compositionally biased region" description="Polar residues" evidence="1">
    <location>
        <begin position="770"/>
        <end position="786"/>
    </location>
</feature>
<dbReference type="AlphaFoldDB" id="A0AAX4KHL3"/>
<organism evidence="3 4">
    <name type="scientific">Kwoniella europaea PYCC6329</name>
    <dbReference type="NCBI Taxonomy" id="1423913"/>
    <lineage>
        <taxon>Eukaryota</taxon>
        <taxon>Fungi</taxon>
        <taxon>Dikarya</taxon>
        <taxon>Basidiomycota</taxon>
        <taxon>Agaricomycotina</taxon>
        <taxon>Tremellomycetes</taxon>
        <taxon>Tremellales</taxon>
        <taxon>Cryptococcaceae</taxon>
        <taxon>Kwoniella</taxon>
    </lineage>
</organism>
<dbReference type="EMBL" id="CP144089">
    <property type="protein sequence ID" value="WWD05599.1"/>
    <property type="molecule type" value="Genomic_DNA"/>
</dbReference>
<keyword evidence="4" id="KW-1185">Reference proteome</keyword>
<feature type="compositionally biased region" description="Polar residues" evidence="1">
    <location>
        <begin position="594"/>
        <end position="615"/>
    </location>
</feature>
<sequence length="863" mass="95303">MENLLYGHSILFAEGQFSDEVKDILSERIIEMSGQVTSQREGSTILLANPAHPSYKQEIDHISFLQKTYPDILQPEIKPYHWIANIYYLENILPVEDLPIVSPIFVHPSKIDDHRPIKAWVSVNVTREQDETPLQARDNLTVKLECAGAISVTKRSSADLLVVDESSDFSKKVWDEKRKHKRSWQRIVERDWVDHCLKTKRLDWRITDWKDGRDSDNESFAEDDTALNKRRDGTKGPGRPAGGQRVDYTPQDDDFLCRYLAAHYPSGAWSSRKTYGTLASSVNYSLADRHTPQSWHERYRKNAIHFEKRVRGYIRDETDTTLKTRMERERAKAKSAKAAESQIAVNNDHTTSRVNEAGPSRTDGTVPITSPSRAQQGKKKLVQSDDEDSVPLAQASSKGKVAQSTGSAISDNNHVTPEAGRSAAVSSTGTNAIPASENGTPVTGNGKLVPSLMPTADQPEKVAVAENENESLLRDLIPSGSQLSSTTPAGQGEDGSSRTGAVEENLDDRTGKNASTIPRNGSITETNEDEESRTGEATQAILADFAKAQQAATQQRVNRTEGDQIALKPEKSVRVDGEDTTILLPEIDVASSVPKPSNGNVTPERQPPMAQNAQSPPINIVLSPPKRSLQAASSAPLEIDGISPSNIAAMSIPLQLEVDIRAVAVEQGTSQPTTTAKAIEAGPFTAQLTTPQRTDQRPETPTSTSRSKRKSLLHEHLIASASKKSRRRETPDRPSRGHRQIVVDDEDGSEPDMVFRETFIPPRPVRLTPSIPSSPVPDSQRPTARQPSPPLSNAERHEKVLSGKALMEKNIQAYKDRIVTLAKRYGMTTSEIIAFINNGNGKKSRNSGERYWEEIERGLKERQ</sequence>
<evidence type="ECO:0000313" key="3">
    <source>
        <dbReference type="EMBL" id="WWD05599.1"/>
    </source>
</evidence>
<feature type="compositionally biased region" description="Polar residues" evidence="1">
    <location>
        <begin position="479"/>
        <end position="489"/>
    </location>
</feature>
<feature type="compositionally biased region" description="Polar residues" evidence="1">
    <location>
        <begin position="343"/>
        <end position="354"/>
    </location>
</feature>
<dbReference type="PROSITE" id="PS50172">
    <property type="entry name" value="BRCT"/>
    <property type="match status" value="1"/>
</dbReference>
<name>A0AAX4KHL3_9TREE</name>
<evidence type="ECO:0000313" key="4">
    <source>
        <dbReference type="Proteomes" id="UP001358614"/>
    </source>
</evidence>
<feature type="compositionally biased region" description="Polar residues" evidence="1">
    <location>
        <begin position="512"/>
        <end position="525"/>
    </location>
</feature>
<evidence type="ECO:0000259" key="2">
    <source>
        <dbReference type="PROSITE" id="PS50172"/>
    </source>
</evidence>
<feature type="domain" description="BRCT" evidence="2">
    <location>
        <begin position="1"/>
        <end position="100"/>
    </location>
</feature>
<evidence type="ECO:0000256" key="1">
    <source>
        <dbReference type="SAM" id="MobiDB-lite"/>
    </source>
</evidence>
<accession>A0AAX4KHL3</accession>
<dbReference type="Pfam" id="PF08914">
    <property type="entry name" value="Myb_Rap1"/>
    <property type="match status" value="1"/>
</dbReference>
<dbReference type="KEGG" id="ker:91102483"/>
<feature type="region of interest" description="Disordered" evidence="1">
    <location>
        <begin position="478"/>
        <end position="535"/>
    </location>
</feature>
<dbReference type="Gene3D" id="1.10.10.60">
    <property type="entry name" value="Homeodomain-like"/>
    <property type="match status" value="1"/>
</dbReference>
<feature type="region of interest" description="Disordered" evidence="1">
    <location>
        <begin position="329"/>
        <end position="453"/>
    </location>
</feature>
<dbReference type="GeneID" id="91102483"/>
<dbReference type="Proteomes" id="UP001358614">
    <property type="component" value="Chromosome 1"/>
</dbReference>
<dbReference type="RefSeq" id="XP_066083566.1">
    <property type="nucleotide sequence ID" value="XM_066227469.1"/>
</dbReference>
<reference evidence="3 4" key="1">
    <citation type="submission" date="2024-01" db="EMBL/GenBank/DDBJ databases">
        <title>Comparative genomics of Cryptococcus and Kwoniella reveals pathogenesis evolution and contrasting modes of karyotype evolution via chromosome fusion or intercentromeric recombination.</title>
        <authorList>
            <person name="Coelho M.A."/>
            <person name="David-Palma M."/>
            <person name="Shea T."/>
            <person name="Bowers K."/>
            <person name="McGinley-Smith S."/>
            <person name="Mohammad A.W."/>
            <person name="Gnirke A."/>
            <person name="Yurkov A.M."/>
            <person name="Nowrousian M."/>
            <person name="Sun S."/>
            <person name="Cuomo C.A."/>
            <person name="Heitman J."/>
        </authorList>
    </citation>
    <scope>NUCLEOTIDE SEQUENCE [LARGE SCALE GENOMIC DNA]</scope>
    <source>
        <strain evidence="3 4">PYCC6329</strain>
    </source>
</reference>
<proteinExistence type="predicted"/>
<gene>
    <name evidence="3" type="ORF">V865_003680</name>
</gene>
<protein>
    <recommendedName>
        <fullName evidence="2">BRCT domain-containing protein</fullName>
    </recommendedName>
</protein>
<feature type="compositionally biased region" description="Polar residues" evidence="1">
    <location>
        <begin position="424"/>
        <end position="443"/>
    </location>
</feature>
<dbReference type="InterPro" id="IPR015010">
    <property type="entry name" value="TERF2IP_Myb"/>
</dbReference>
<feature type="region of interest" description="Disordered" evidence="1">
    <location>
        <begin position="669"/>
        <end position="795"/>
    </location>
</feature>
<dbReference type="InterPro" id="IPR001357">
    <property type="entry name" value="BRCT_dom"/>
</dbReference>
<dbReference type="CDD" id="cd11655">
    <property type="entry name" value="rap1_myb-like"/>
    <property type="match status" value="1"/>
</dbReference>
<feature type="compositionally biased region" description="Polar residues" evidence="1">
    <location>
        <begin position="394"/>
        <end position="415"/>
    </location>
</feature>
<feature type="region of interest" description="Disordered" evidence="1">
    <location>
        <begin position="214"/>
        <end position="247"/>
    </location>
</feature>
<feature type="region of interest" description="Disordered" evidence="1">
    <location>
        <begin position="590"/>
        <end position="615"/>
    </location>
</feature>